<comment type="caution">
    <text evidence="2">The sequence shown here is derived from an EMBL/GenBank/DDBJ whole genome shotgun (WGS) entry which is preliminary data.</text>
</comment>
<reference evidence="2" key="1">
    <citation type="submission" date="2022-11" db="EMBL/GenBank/DDBJ databases">
        <title>Nonomuraea corallina sp. nov., a new species of the genus Nonomuraea isolated from sea side sediment in Thai sea.</title>
        <authorList>
            <person name="Ngamcharungchit C."/>
            <person name="Matsumoto A."/>
            <person name="Suriyachadkun C."/>
            <person name="Panbangred W."/>
            <person name="Inahashi Y."/>
            <person name="Intra B."/>
        </authorList>
    </citation>
    <scope>NUCLEOTIDE SEQUENCE</scope>
    <source>
        <strain evidence="2">MCN248</strain>
    </source>
</reference>
<dbReference type="Proteomes" id="UP001144036">
    <property type="component" value="Unassembled WGS sequence"/>
</dbReference>
<organism evidence="2 3">
    <name type="scientific">Nonomuraea corallina</name>
    <dbReference type="NCBI Taxonomy" id="2989783"/>
    <lineage>
        <taxon>Bacteria</taxon>
        <taxon>Bacillati</taxon>
        <taxon>Actinomycetota</taxon>
        <taxon>Actinomycetes</taxon>
        <taxon>Streptosporangiales</taxon>
        <taxon>Streptosporangiaceae</taxon>
        <taxon>Nonomuraea</taxon>
    </lineage>
</organism>
<evidence type="ECO:0000256" key="1">
    <source>
        <dbReference type="SAM" id="MobiDB-lite"/>
    </source>
</evidence>
<dbReference type="RefSeq" id="WP_270152629.1">
    <property type="nucleotide sequence ID" value="NZ_JAPNNL010000002.1"/>
</dbReference>
<protein>
    <submittedName>
        <fullName evidence="2">Uncharacterized protein</fullName>
    </submittedName>
</protein>
<dbReference type="EMBL" id="JAPNNL010000002">
    <property type="protein sequence ID" value="MDA0631907.1"/>
    <property type="molecule type" value="Genomic_DNA"/>
</dbReference>
<keyword evidence="3" id="KW-1185">Reference proteome</keyword>
<sequence>MASMSGRAEPLRVGQERMRSATGTQARAARLDSPSRSSMPSSERNGRAAPEIGAYHSVHPAKERPNLTPVHWHPGASRAARVRVRAYTCDCLPVVFELCVAGGLAFVRRHERSIGRLVVVESEWETWRRTEELWIAILRGEAG</sequence>
<accession>A0ABT4S3Y3</accession>
<name>A0ABT4S3Y3_9ACTN</name>
<gene>
    <name evidence="2" type="ORF">OUY22_00635</name>
</gene>
<evidence type="ECO:0000313" key="2">
    <source>
        <dbReference type="EMBL" id="MDA0631907.1"/>
    </source>
</evidence>
<evidence type="ECO:0000313" key="3">
    <source>
        <dbReference type="Proteomes" id="UP001144036"/>
    </source>
</evidence>
<feature type="region of interest" description="Disordered" evidence="1">
    <location>
        <begin position="1"/>
        <end position="51"/>
    </location>
</feature>
<proteinExistence type="predicted"/>